<dbReference type="InterPro" id="IPR036390">
    <property type="entry name" value="WH_DNA-bd_sf"/>
</dbReference>
<dbReference type="OrthoDB" id="9791752at2"/>
<organism evidence="6 7">
    <name type="scientific">Ruminiclostridium sufflavum DSM 19573</name>
    <dbReference type="NCBI Taxonomy" id="1121337"/>
    <lineage>
        <taxon>Bacteria</taxon>
        <taxon>Bacillati</taxon>
        <taxon>Bacillota</taxon>
        <taxon>Clostridia</taxon>
        <taxon>Eubacteriales</taxon>
        <taxon>Oscillospiraceae</taxon>
        <taxon>Ruminiclostridium</taxon>
    </lineage>
</organism>
<evidence type="ECO:0000259" key="4">
    <source>
        <dbReference type="PROSITE" id="PS51077"/>
    </source>
</evidence>
<dbReference type="Gene3D" id="3.30.450.40">
    <property type="match status" value="1"/>
</dbReference>
<dbReference type="Pfam" id="PF09339">
    <property type="entry name" value="HTH_IclR"/>
    <property type="match status" value="1"/>
</dbReference>
<dbReference type="Pfam" id="PF01614">
    <property type="entry name" value="IclR_C"/>
    <property type="match status" value="1"/>
</dbReference>
<evidence type="ECO:0000256" key="3">
    <source>
        <dbReference type="ARBA" id="ARBA00023163"/>
    </source>
</evidence>
<sequence>MQIIDRTLKALTFLSNEPTGLSVSELSTMLGIPASSTHRILTGLKENHFIIQDGDTKKYKVSYKLFTLCSQITKNSSLVSSAKSVMKKLAKKLDKTIVLCVMENSHIICIDYIENKDTSMYMVKIGYEMPLHVTSAGKVFSAFMDRKAAEQELSKTSMEAATPYTKTSLEELYRELDEIKKDGYAICDEELQLGIQGIACPIFDMNNNVVATISFAALKREHYITEKTISELKSSASEISRLIG</sequence>
<dbReference type="RefSeq" id="WP_110460281.1">
    <property type="nucleotide sequence ID" value="NZ_QKMR01000001.1"/>
</dbReference>
<keyword evidence="1" id="KW-0805">Transcription regulation</keyword>
<dbReference type="Gene3D" id="1.10.10.10">
    <property type="entry name" value="Winged helix-like DNA-binding domain superfamily/Winged helix DNA-binding domain"/>
    <property type="match status" value="1"/>
</dbReference>
<keyword evidence="7" id="KW-1185">Reference proteome</keyword>
<dbReference type="SUPFAM" id="SSF46785">
    <property type="entry name" value="Winged helix' DNA-binding domain"/>
    <property type="match status" value="1"/>
</dbReference>
<keyword evidence="3" id="KW-0804">Transcription</keyword>
<dbReference type="InterPro" id="IPR005471">
    <property type="entry name" value="Tscrpt_reg_IclR_N"/>
</dbReference>
<dbReference type="InterPro" id="IPR014757">
    <property type="entry name" value="Tscrpt_reg_IclR_C"/>
</dbReference>
<dbReference type="GO" id="GO:0045892">
    <property type="term" value="P:negative regulation of DNA-templated transcription"/>
    <property type="evidence" value="ECO:0007669"/>
    <property type="project" value="TreeGrafter"/>
</dbReference>
<comment type="caution">
    <text evidence="6">The sequence shown here is derived from an EMBL/GenBank/DDBJ whole genome shotgun (WGS) entry which is preliminary data.</text>
</comment>
<gene>
    <name evidence="6" type="ORF">LY28_00189</name>
</gene>
<dbReference type="GO" id="GO:0003677">
    <property type="term" value="F:DNA binding"/>
    <property type="evidence" value="ECO:0007669"/>
    <property type="project" value="UniProtKB-KW"/>
</dbReference>
<dbReference type="Proteomes" id="UP000248132">
    <property type="component" value="Unassembled WGS sequence"/>
</dbReference>
<protein>
    <submittedName>
        <fullName evidence="6">IclR family transcriptional regulator</fullName>
    </submittedName>
</protein>
<dbReference type="SUPFAM" id="SSF55781">
    <property type="entry name" value="GAF domain-like"/>
    <property type="match status" value="1"/>
</dbReference>
<dbReference type="SMART" id="SM00346">
    <property type="entry name" value="HTH_ICLR"/>
    <property type="match status" value="1"/>
</dbReference>
<dbReference type="EMBL" id="QKMR01000001">
    <property type="protein sequence ID" value="PYG90308.1"/>
    <property type="molecule type" value="Genomic_DNA"/>
</dbReference>
<dbReference type="InterPro" id="IPR050707">
    <property type="entry name" value="HTH_MetabolicPath_Reg"/>
</dbReference>
<evidence type="ECO:0000313" key="6">
    <source>
        <dbReference type="EMBL" id="PYG90308.1"/>
    </source>
</evidence>
<feature type="domain" description="IclR-ED" evidence="5">
    <location>
        <begin position="64"/>
        <end position="244"/>
    </location>
</feature>
<accession>A0A318Y3Z3</accession>
<name>A0A318Y3Z3_9FIRM</name>
<reference evidence="6 7" key="1">
    <citation type="submission" date="2018-06" db="EMBL/GenBank/DDBJ databases">
        <title>Genomic Encyclopedia of Type Strains, Phase I: the one thousand microbial genomes (KMG-I) project.</title>
        <authorList>
            <person name="Kyrpides N."/>
        </authorList>
    </citation>
    <scope>NUCLEOTIDE SEQUENCE [LARGE SCALE GENOMIC DNA]</scope>
    <source>
        <strain evidence="6 7">DSM 19573</strain>
    </source>
</reference>
<proteinExistence type="predicted"/>
<dbReference type="PROSITE" id="PS51077">
    <property type="entry name" value="HTH_ICLR"/>
    <property type="match status" value="1"/>
</dbReference>
<evidence type="ECO:0000313" key="7">
    <source>
        <dbReference type="Proteomes" id="UP000248132"/>
    </source>
</evidence>
<dbReference type="PANTHER" id="PTHR30136">
    <property type="entry name" value="HELIX-TURN-HELIX TRANSCRIPTIONAL REGULATOR, ICLR FAMILY"/>
    <property type="match status" value="1"/>
</dbReference>
<dbReference type="InterPro" id="IPR029016">
    <property type="entry name" value="GAF-like_dom_sf"/>
</dbReference>
<dbReference type="PANTHER" id="PTHR30136:SF24">
    <property type="entry name" value="HTH-TYPE TRANSCRIPTIONAL REPRESSOR ALLR"/>
    <property type="match status" value="1"/>
</dbReference>
<keyword evidence="2" id="KW-0238">DNA-binding</keyword>
<dbReference type="InterPro" id="IPR036388">
    <property type="entry name" value="WH-like_DNA-bd_sf"/>
</dbReference>
<feature type="domain" description="HTH iclR-type" evidence="4">
    <location>
        <begin position="1"/>
        <end position="63"/>
    </location>
</feature>
<dbReference type="PROSITE" id="PS51078">
    <property type="entry name" value="ICLR_ED"/>
    <property type="match status" value="1"/>
</dbReference>
<evidence type="ECO:0000256" key="1">
    <source>
        <dbReference type="ARBA" id="ARBA00023015"/>
    </source>
</evidence>
<evidence type="ECO:0000256" key="2">
    <source>
        <dbReference type="ARBA" id="ARBA00023125"/>
    </source>
</evidence>
<dbReference type="GO" id="GO:0003700">
    <property type="term" value="F:DNA-binding transcription factor activity"/>
    <property type="evidence" value="ECO:0007669"/>
    <property type="project" value="TreeGrafter"/>
</dbReference>
<dbReference type="AlphaFoldDB" id="A0A318Y3Z3"/>
<evidence type="ECO:0000259" key="5">
    <source>
        <dbReference type="PROSITE" id="PS51078"/>
    </source>
</evidence>